<feature type="coiled-coil region" evidence="1">
    <location>
        <begin position="145"/>
        <end position="172"/>
    </location>
</feature>
<dbReference type="RefSeq" id="WP_263339915.1">
    <property type="nucleotide sequence ID" value="NZ_JAGSYH010000005.1"/>
</dbReference>
<sequence length="232" mass="26356">MQNYFNYFTEIEEHFQRRRGSLLLLSTLDWALIETWRESGIPLEAVLRGIDNAFDKYDARQQKARMRRVNGLAWCAQAVLEAAGEMVDAATGVAPEKRPTDAGFEHQRIAQHLNASAHTLKNAAVAPEITQSISAKLDALSHEISTKATVSLEDLERELAMLEDKLFATLTTHAPEDLLLRFKTEAARDLAAYRSRMSAVQLRQVEQQFVHKRLLEHYSLPRLSLFYMSQAS</sequence>
<gene>
    <name evidence="2" type="ORF">ACFPT7_15505</name>
</gene>
<reference evidence="3" key="1">
    <citation type="journal article" date="2019" name="Int. J. Syst. Evol. Microbiol.">
        <title>The Global Catalogue of Microorganisms (GCM) 10K type strain sequencing project: providing services to taxonomists for standard genome sequencing and annotation.</title>
        <authorList>
            <consortium name="The Broad Institute Genomics Platform"/>
            <consortium name="The Broad Institute Genome Sequencing Center for Infectious Disease"/>
            <person name="Wu L."/>
            <person name="Ma J."/>
        </authorList>
    </citation>
    <scope>NUCLEOTIDE SEQUENCE [LARGE SCALE GENOMIC DNA]</scope>
    <source>
        <strain evidence="3">JCM 4087</strain>
    </source>
</reference>
<dbReference type="Proteomes" id="UP001596091">
    <property type="component" value="Unassembled WGS sequence"/>
</dbReference>
<dbReference type="EMBL" id="JBHSPH010000005">
    <property type="protein sequence ID" value="MFC5863713.1"/>
    <property type="molecule type" value="Genomic_DNA"/>
</dbReference>
<name>A0ABW1EL67_9BACT</name>
<accession>A0ABW1EL67</accession>
<keyword evidence="1" id="KW-0175">Coiled coil</keyword>
<evidence type="ECO:0000313" key="2">
    <source>
        <dbReference type="EMBL" id="MFC5863713.1"/>
    </source>
</evidence>
<organism evidence="2 3">
    <name type="scientific">Acidicapsa dinghuensis</name>
    <dbReference type="NCBI Taxonomy" id="2218256"/>
    <lineage>
        <taxon>Bacteria</taxon>
        <taxon>Pseudomonadati</taxon>
        <taxon>Acidobacteriota</taxon>
        <taxon>Terriglobia</taxon>
        <taxon>Terriglobales</taxon>
        <taxon>Acidobacteriaceae</taxon>
        <taxon>Acidicapsa</taxon>
    </lineage>
</organism>
<proteinExistence type="predicted"/>
<evidence type="ECO:0000256" key="1">
    <source>
        <dbReference type="SAM" id="Coils"/>
    </source>
</evidence>
<evidence type="ECO:0000313" key="3">
    <source>
        <dbReference type="Proteomes" id="UP001596091"/>
    </source>
</evidence>
<keyword evidence="3" id="KW-1185">Reference proteome</keyword>
<comment type="caution">
    <text evidence="2">The sequence shown here is derived from an EMBL/GenBank/DDBJ whole genome shotgun (WGS) entry which is preliminary data.</text>
</comment>
<protein>
    <submittedName>
        <fullName evidence="2">Uncharacterized protein</fullName>
    </submittedName>
</protein>